<evidence type="ECO:0000256" key="2">
    <source>
        <dbReference type="ARBA" id="ARBA00022448"/>
    </source>
</evidence>
<evidence type="ECO:0000256" key="4">
    <source>
        <dbReference type="RuleBase" id="RU003744"/>
    </source>
</evidence>
<dbReference type="InterPro" id="IPR018313">
    <property type="entry name" value="SBP_3_CS"/>
</dbReference>
<dbReference type="Pfam" id="PF00497">
    <property type="entry name" value="SBP_bac_3"/>
    <property type="match status" value="1"/>
</dbReference>
<dbReference type="InterPro" id="IPR051455">
    <property type="entry name" value="Bact_solute-bind_prot3"/>
</dbReference>
<reference evidence="7 8" key="1">
    <citation type="journal article" date="2015" name="Stand. Genomic Sci.">
        <title>Genomic Encyclopedia of Bacterial and Archaeal Type Strains, Phase III: the genomes of soil and plant-associated and newly described type strains.</title>
        <authorList>
            <person name="Whitman W.B."/>
            <person name="Woyke T."/>
            <person name="Klenk H.P."/>
            <person name="Zhou Y."/>
            <person name="Lilburn T.G."/>
            <person name="Beck B.J."/>
            <person name="De Vos P."/>
            <person name="Vandamme P."/>
            <person name="Eisen J.A."/>
            <person name="Garrity G."/>
            <person name="Hugenholtz P."/>
            <person name="Kyrpides N.C."/>
        </authorList>
    </citation>
    <scope>NUCLEOTIDE SEQUENCE [LARGE SCALE GENOMIC DNA]</scope>
    <source>
        <strain evidence="7 8">VKM Ac-2572</strain>
    </source>
</reference>
<keyword evidence="8" id="KW-1185">Reference proteome</keyword>
<evidence type="ECO:0000313" key="7">
    <source>
        <dbReference type="EMBL" id="TCO21144.1"/>
    </source>
</evidence>
<comment type="similarity">
    <text evidence="1 4">Belongs to the bacterial solute-binding protein 3 family.</text>
</comment>
<evidence type="ECO:0000256" key="1">
    <source>
        <dbReference type="ARBA" id="ARBA00010333"/>
    </source>
</evidence>
<feature type="chain" id="PRO_5020963714" evidence="5">
    <location>
        <begin position="24"/>
        <end position="308"/>
    </location>
</feature>
<gene>
    <name evidence="7" type="ORF">EV652_11151</name>
</gene>
<protein>
    <submittedName>
        <fullName evidence="7">Glutamate transport system substrate-binding protein</fullName>
    </submittedName>
</protein>
<name>A0A4R2H6Z4_9ACTN</name>
<dbReference type="GO" id="GO:0030288">
    <property type="term" value="C:outer membrane-bounded periplasmic space"/>
    <property type="evidence" value="ECO:0007669"/>
    <property type="project" value="TreeGrafter"/>
</dbReference>
<dbReference type="Gene3D" id="3.40.190.10">
    <property type="entry name" value="Periplasmic binding protein-like II"/>
    <property type="match status" value="2"/>
</dbReference>
<dbReference type="AlphaFoldDB" id="A0A4R2H6Z4"/>
<organism evidence="7 8">
    <name type="scientific">Kribbella steppae</name>
    <dbReference type="NCBI Taxonomy" id="2512223"/>
    <lineage>
        <taxon>Bacteria</taxon>
        <taxon>Bacillati</taxon>
        <taxon>Actinomycetota</taxon>
        <taxon>Actinomycetes</taxon>
        <taxon>Propionibacteriales</taxon>
        <taxon>Kribbellaceae</taxon>
        <taxon>Kribbella</taxon>
    </lineage>
</organism>
<dbReference type="Proteomes" id="UP000294508">
    <property type="component" value="Unassembled WGS sequence"/>
</dbReference>
<keyword evidence="2" id="KW-0813">Transport</keyword>
<dbReference type="PANTHER" id="PTHR30085">
    <property type="entry name" value="AMINO ACID ABC TRANSPORTER PERMEASE"/>
    <property type="match status" value="1"/>
</dbReference>
<feature type="domain" description="Solute-binding protein family 3/N-terminal" evidence="6">
    <location>
        <begin position="70"/>
        <end position="296"/>
    </location>
</feature>
<dbReference type="GO" id="GO:0006865">
    <property type="term" value="P:amino acid transport"/>
    <property type="evidence" value="ECO:0007669"/>
    <property type="project" value="TreeGrafter"/>
</dbReference>
<proteinExistence type="inferred from homology"/>
<keyword evidence="3 5" id="KW-0732">Signal</keyword>
<dbReference type="PANTHER" id="PTHR30085:SF6">
    <property type="entry name" value="ABC TRANSPORTER GLUTAMINE-BINDING PROTEIN GLNH"/>
    <property type="match status" value="1"/>
</dbReference>
<dbReference type="CDD" id="cd13690">
    <property type="entry name" value="PBP2_GluB"/>
    <property type="match status" value="1"/>
</dbReference>
<evidence type="ECO:0000256" key="5">
    <source>
        <dbReference type="SAM" id="SignalP"/>
    </source>
</evidence>
<accession>A0A4R2H6Z4</accession>
<dbReference type="SUPFAM" id="SSF53850">
    <property type="entry name" value="Periplasmic binding protein-like II"/>
    <property type="match status" value="1"/>
</dbReference>
<dbReference type="PROSITE" id="PS51257">
    <property type="entry name" value="PROKAR_LIPOPROTEIN"/>
    <property type="match status" value="1"/>
</dbReference>
<feature type="signal peptide" evidence="5">
    <location>
        <begin position="1"/>
        <end position="23"/>
    </location>
</feature>
<comment type="caution">
    <text evidence="7">The sequence shown here is derived from an EMBL/GenBank/DDBJ whole genome shotgun (WGS) entry which is preliminary data.</text>
</comment>
<dbReference type="SMART" id="SM00062">
    <property type="entry name" value="PBPb"/>
    <property type="match status" value="1"/>
</dbReference>
<evidence type="ECO:0000313" key="8">
    <source>
        <dbReference type="Proteomes" id="UP000294508"/>
    </source>
</evidence>
<evidence type="ECO:0000256" key="3">
    <source>
        <dbReference type="ARBA" id="ARBA00022729"/>
    </source>
</evidence>
<sequence length="308" mass="32364">MRMRNLVASLGVAALALTVAACGSDEPDAGGGGGGNAASDACGDLHKFDTAAAADVAGSATYTKIKTRGNPVVGVKADQPNLGYKDADGKRCGFDIEVARMVAANLGFDPEKIEYKEIPSANRETALAGGEIDYYVGTYSITDKRKTQVGFAGPYFIAGQDLLVRKSDTSMDGGKTALKGKKVCSATGSTPIQRVKDEQLTEASNISEFKTYSECVSQLLDSKVDTVTTDDAILKGYAATAPDELRVVGKPFSTEKYGIGLPLADKALRDKVNTILETSATDGTWKAIYDETLGKSGSDSTPPPLEKY</sequence>
<dbReference type="OrthoDB" id="9807888at2"/>
<dbReference type="RefSeq" id="WP_132212535.1">
    <property type="nucleotide sequence ID" value="NZ_SLWN01000011.1"/>
</dbReference>
<evidence type="ECO:0000259" key="6">
    <source>
        <dbReference type="SMART" id="SM00062"/>
    </source>
</evidence>
<dbReference type="EMBL" id="SLWN01000011">
    <property type="protein sequence ID" value="TCO21144.1"/>
    <property type="molecule type" value="Genomic_DNA"/>
</dbReference>
<dbReference type="GO" id="GO:0005576">
    <property type="term" value="C:extracellular region"/>
    <property type="evidence" value="ECO:0007669"/>
    <property type="project" value="TreeGrafter"/>
</dbReference>
<dbReference type="InterPro" id="IPR001638">
    <property type="entry name" value="Solute-binding_3/MltF_N"/>
</dbReference>
<dbReference type="PROSITE" id="PS01039">
    <property type="entry name" value="SBP_BACTERIAL_3"/>
    <property type="match status" value="1"/>
</dbReference>